<protein>
    <submittedName>
        <fullName evidence="1">Phage tail protein</fullName>
    </submittedName>
</protein>
<evidence type="ECO:0000313" key="1">
    <source>
        <dbReference type="EMBL" id="SHL33693.1"/>
    </source>
</evidence>
<dbReference type="Proteomes" id="UP000184253">
    <property type="component" value="Unassembled WGS sequence"/>
</dbReference>
<name>A0ABD7M5J1_MICLU</name>
<gene>
    <name evidence="1" type="ORF">SAMN04487849_101329</name>
</gene>
<accession>A0ABD7M5J1</accession>
<proteinExistence type="predicted"/>
<organism evidence="1 2">
    <name type="scientific">Micrococcus luteus</name>
    <name type="common">Micrococcus lysodeikticus</name>
    <dbReference type="NCBI Taxonomy" id="1270"/>
    <lineage>
        <taxon>Bacteria</taxon>
        <taxon>Bacillati</taxon>
        <taxon>Actinomycetota</taxon>
        <taxon>Actinomycetes</taxon>
        <taxon>Micrococcales</taxon>
        <taxon>Micrococcaceae</taxon>
        <taxon>Micrococcus</taxon>
    </lineage>
</organism>
<reference evidence="1 2" key="1">
    <citation type="submission" date="2016-11" db="EMBL/GenBank/DDBJ databases">
        <authorList>
            <person name="Varghese N."/>
            <person name="Submissions S."/>
        </authorList>
    </citation>
    <scope>NUCLEOTIDE SEQUENCE [LARGE SCALE GENOMIC DNA]</scope>
    <source>
        <strain evidence="1 2">VTM4R57</strain>
    </source>
</reference>
<sequence>MVRYYGADLSWDRQTDTRARFKVEMYCPDPHMYGDLKEAVLFSSDNERSGLNLVTGLSYPLAFNWNISLESSDEMRNEGNATAYPVYRFRGDTDGITIKAGDSVMTYGGKTAADTELMIDTFTGEVRYGLSDRSYLLTSRDWITIPPKSAITPYVDFVASPETEDKLQVYATWRDTYL</sequence>
<dbReference type="AlphaFoldDB" id="A0ABD7M5J1"/>
<evidence type="ECO:0000313" key="2">
    <source>
        <dbReference type="Proteomes" id="UP000184253"/>
    </source>
</evidence>
<dbReference type="EMBL" id="FRCE01000001">
    <property type="protein sequence ID" value="SHL33693.1"/>
    <property type="molecule type" value="Genomic_DNA"/>
</dbReference>
<comment type="caution">
    <text evidence="1">The sequence shown here is derived from an EMBL/GenBank/DDBJ whole genome shotgun (WGS) entry which is preliminary data.</text>
</comment>